<dbReference type="InterPro" id="IPR011527">
    <property type="entry name" value="ABC1_TM_dom"/>
</dbReference>
<sequence>MATKFTAFAVPFLGVAFWLVCRTYLRISYQVRLLDLNSVSPIFNHAIETMQGFRTIHSFGWEDHFYTKFLNILDDSQRPYYMMLAVQQLLQVILDLFVAVIAIITCSATVALKNSVDTGMLGLTLTSLVCHDLSYYPFLCLPL</sequence>
<gene>
    <name evidence="9" type="ORF">DM02DRAFT_548456</name>
</gene>
<evidence type="ECO:0000256" key="5">
    <source>
        <dbReference type="ARBA" id="ARBA00022989"/>
    </source>
</evidence>
<keyword evidence="3" id="KW-0547">Nucleotide-binding</keyword>
<dbReference type="GO" id="GO:0016020">
    <property type="term" value="C:membrane"/>
    <property type="evidence" value="ECO:0007669"/>
    <property type="project" value="InterPro"/>
</dbReference>
<evidence type="ECO:0000256" key="7">
    <source>
        <dbReference type="SAM" id="Phobius"/>
    </source>
</evidence>
<dbReference type="InterPro" id="IPR050173">
    <property type="entry name" value="ABC_transporter_C-like"/>
</dbReference>
<dbReference type="PANTHER" id="PTHR24223:SF399">
    <property type="entry name" value="ABC TRANSPORTER ATNG"/>
    <property type="match status" value="1"/>
</dbReference>
<evidence type="ECO:0000256" key="6">
    <source>
        <dbReference type="ARBA" id="ARBA00023136"/>
    </source>
</evidence>
<feature type="domain" description="ABC transmembrane type-1" evidence="8">
    <location>
        <begin position="1"/>
        <end position="129"/>
    </location>
</feature>
<dbReference type="GO" id="GO:0140359">
    <property type="term" value="F:ABC-type transporter activity"/>
    <property type="evidence" value="ECO:0007669"/>
    <property type="project" value="InterPro"/>
</dbReference>
<name>A0A2V1CWI7_9PLEO</name>
<evidence type="ECO:0000313" key="9">
    <source>
        <dbReference type="EMBL" id="PVH90076.1"/>
    </source>
</evidence>
<evidence type="ECO:0000256" key="4">
    <source>
        <dbReference type="ARBA" id="ARBA00022840"/>
    </source>
</evidence>
<keyword evidence="2 7" id="KW-0812">Transmembrane</keyword>
<keyword evidence="10" id="KW-1185">Reference proteome</keyword>
<evidence type="ECO:0000256" key="2">
    <source>
        <dbReference type="ARBA" id="ARBA00022692"/>
    </source>
</evidence>
<dbReference type="EMBL" id="KZ806747">
    <property type="protein sequence ID" value="PVH90076.1"/>
    <property type="molecule type" value="Genomic_DNA"/>
</dbReference>
<dbReference type="Pfam" id="PF00664">
    <property type="entry name" value="ABC_membrane"/>
    <property type="match status" value="1"/>
</dbReference>
<dbReference type="Proteomes" id="UP000244855">
    <property type="component" value="Unassembled WGS sequence"/>
</dbReference>
<dbReference type="GO" id="GO:0005524">
    <property type="term" value="F:ATP binding"/>
    <property type="evidence" value="ECO:0007669"/>
    <property type="project" value="UniProtKB-KW"/>
</dbReference>
<keyword evidence="5 7" id="KW-1133">Transmembrane helix</keyword>
<dbReference type="PROSITE" id="PS50929">
    <property type="entry name" value="ABC_TM1F"/>
    <property type="match status" value="1"/>
</dbReference>
<keyword evidence="1" id="KW-0813">Transport</keyword>
<dbReference type="STRING" id="97972.A0A2V1CWI7"/>
<protein>
    <recommendedName>
        <fullName evidence="8">ABC transmembrane type-1 domain-containing protein</fullName>
    </recommendedName>
</protein>
<evidence type="ECO:0000256" key="1">
    <source>
        <dbReference type="ARBA" id="ARBA00022448"/>
    </source>
</evidence>
<reference evidence="9 10" key="1">
    <citation type="journal article" date="2018" name="Sci. Rep.">
        <title>Comparative genomics provides insights into the lifestyle and reveals functional heterogeneity of dark septate endophytic fungi.</title>
        <authorList>
            <person name="Knapp D.G."/>
            <person name="Nemeth J.B."/>
            <person name="Barry K."/>
            <person name="Hainaut M."/>
            <person name="Henrissat B."/>
            <person name="Johnson J."/>
            <person name="Kuo A."/>
            <person name="Lim J.H.P."/>
            <person name="Lipzen A."/>
            <person name="Nolan M."/>
            <person name="Ohm R.A."/>
            <person name="Tamas L."/>
            <person name="Grigoriev I.V."/>
            <person name="Spatafora J.W."/>
            <person name="Nagy L.G."/>
            <person name="Kovacs G.M."/>
        </authorList>
    </citation>
    <scope>NUCLEOTIDE SEQUENCE [LARGE SCALE GENOMIC DNA]</scope>
    <source>
        <strain evidence="9 10">DSE2036</strain>
    </source>
</reference>
<feature type="transmembrane region" description="Helical" evidence="7">
    <location>
        <begin position="6"/>
        <end position="25"/>
    </location>
</feature>
<keyword evidence="6 7" id="KW-0472">Membrane</keyword>
<accession>A0A2V1CWI7</accession>
<dbReference type="SUPFAM" id="SSF90123">
    <property type="entry name" value="ABC transporter transmembrane region"/>
    <property type="match status" value="1"/>
</dbReference>
<evidence type="ECO:0000313" key="10">
    <source>
        <dbReference type="Proteomes" id="UP000244855"/>
    </source>
</evidence>
<dbReference type="OrthoDB" id="6500128at2759"/>
<evidence type="ECO:0000259" key="8">
    <source>
        <dbReference type="PROSITE" id="PS50929"/>
    </source>
</evidence>
<dbReference type="AlphaFoldDB" id="A0A2V1CWI7"/>
<feature type="transmembrane region" description="Helical" evidence="7">
    <location>
        <begin position="92"/>
        <end position="112"/>
    </location>
</feature>
<proteinExistence type="predicted"/>
<organism evidence="9 10">
    <name type="scientific">Periconia macrospinosa</name>
    <dbReference type="NCBI Taxonomy" id="97972"/>
    <lineage>
        <taxon>Eukaryota</taxon>
        <taxon>Fungi</taxon>
        <taxon>Dikarya</taxon>
        <taxon>Ascomycota</taxon>
        <taxon>Pezizomycotina</taxon>
        <taxon>Dothideomycetes</taxon>
        <taxon>Pleosporomycetidae</taxon>
        <taxon>Pleosporales</taxon>
        <taxon>Massarineae</taxon>
        <taxon>Periconiaceae</taxon>
        <taxon>Periconia</taxon>
    </lineage>
</organism>
<dbReference type="PANTHER" id="PTHR24223">
    <property type="entry name" value="ATP-BINDING CASSETTE SUB-FAMILY C"/>
    <property type="match status" value="1"/>
</dbReference>
<evidence type="ECO:0000256" key="3">
    <source>
        <dbReference type="ARBA" id="ARBA00022741"/>
    </source>
</evidence>
<dbReference type="InterPro" id="IPR036640">
    <property type="entry name" value="ABC1_TM_sf"/>
</dbReference>
<keyword evidence="4" id="KW-0067">ATP-binding</keyword>
<dbReference type="Gene3D" id="1.20.1560.10">
    <property type="entry name" value="ABC transporter type 1, transmembrane domain"/>
    <property type="match status" value="1"/>
</dbReference>